<feature type="transmembrane region" description="Helical" evidence="1">
    <location>
        <begin position="104"/>
        <end position="127"/>
    </location>
</feature>
<dbReference type="PANTHER" id="PTHR36007">
    <property type="entry name" value="TRANSPORT PROTEIN-RELATED"/>
    <property type="match status" value="1"/>
</dbReference>
<dbReference type="PANTHER" id="PTHR36007:SF2">
    <property type="entry name" value="TRANSPORT PROTEIN-RELATED"/>
    <property type="match status" value="1"/>
</dbReference>
<evidence type="ECO:0000256" key="1">
    <source>
        <dbReference type="SAM" id="Phobius"/>
    </source>
</evidence>
<dbReference type="Pfam" id="PF06695">
    <property type="entry name" value="Sm_multidrug_ex"/>
    <property type="match status" value="1"/>
</dbReference>
<feature type="transmembrane region" description="Helical" evidence="1">
    <location>
        <begin position="49"/>
        <end position="69"/>
    </location>
</feature>
<keyword evidence="3" id="KW-1185">Reference proteome</keyword>
<evidence type="ECO:0000313" key="2">
    <source>
        <dbReference type="EMBL" id="MQN01753.1"/>
    </source>
</evidence>
<dbReference type="EMBL" id="VOGC01000006">
    <property type="protein sequence ID" value="MQN01753.1"/>
    <property type="molecule type" value="Genomic_DNA"/>
</dbReference>
<accession>A0A6N7J103</accession>
<protein>
    <submittedName>
        <fullName evidence="2">Small multi-drug export protein</fullName>
    </submittedName>
</protein>
<proteinExistence type="predicted"/>
<dbReference type="AlphaFoldDB" id="A0A6N7J103"/>
<keyword evidence="1" id="KW-0472">Membrane</keyword>
<comment type="caution">
    <text evidence="2">The sequence shown here is derived from an EMBL/GenBank/DDBJ whole genome shotgun (WGS) entry which is preliminary data.</text>
</comment>
<evidence type="ECO:0000313" key="3">
    <source>
        <dbReference type="Proteomes" id="UP000460257"/>
    </source>
</evidence>
<dbReference type="InterPro" id="IPR009577">
    <property type="entry name" value="Sm_multidrug_ex"/>
</dbReference>
<feature type="transmembrane region" description="Helical" evidence="1">
    <location>
        <begin position="139"/>
        <end position="160"/>
    </location>
</feature>
<keyword evidence="1" id="KW-1133">Transmembrane helix</keyword>
<organism evidence="2 3">
    <name type="scientific">Candidatus Weimeria bifida</name>
    <dbReference type="NCBI Taxonomy" id="2599074"/>
    <lineage>
        <taxon>Bacteria</taxon>
        <taxon>Bacillati</taxon>
        <taxon>Bacillota</taxon>
        <taxon>Clostridia</taxon>
        <taxon>Lachnospirales</taxon>
        <taxon>Lachnospiraceae</taxon>
        <taxon>Candidatus Weimeria</taxon>
    </lineage>
</organism>
<feature type="transmembrane region" description="Helical" evidence="1">
    <location>
        <begin position="20"/>
        <end position="43"/>
    </location>
</feature>
<sequence>MNAFVNWFAGSLGHIMSKEVAVFIVSLFPILECRGGLIASALLKVPVTTAVPLCVIGNILPIPFILLFIKKILHWMKGTRMHGLADWVERHAAKRSDSLKNGEFVALMLFVGIPLPGTGAWTGSLIASLLDMDLKKASIAILIGIAMATVIVASLSYGLLGAVGA</sequence>
<reference evidence="2" key="1">
    <citation type="journal article" date="2020" name="Appl. Environ. Microbiol.">
        <title>Medium-Chain Fatty Acid Synthesis by 'Candidatus Weimeria bifida' gen. nov., sp. nov., and 'Candidatus Pseudoramibacter fermentans' sp. nov.</title>
        <authorList>
            <person name="Scarborough M.J."/>
            <person name="Myers K.S."/>
            <person name="Donohue T.J."/>
            <person name="Noguera D.R."/>
        </authorList>
    </citation>
    <scope>NUCLEOTIDE SEQUENCE</scope>
    <source>
        <strain evidence="2">LCO1.1</strain>
    </source>
</reference>
<dbReference type="Proteomes" id="UP000460257">
    <property type="component" value="Unassembled WGS sequence"/>
</dbReference>
<keyword evidence="1" id="KW-0812">Transmembrane</keyword>
<name>A0A6N7J103_9FIRM</name>
<gene>
    <name evidence="2" type="ORF">FRC54_07520</name>
</gene>